<organism evidence="2 3">
    <name type="scientific">Streptomyces olivaceus</name>
    <dbReference type="NCBI Taxonomy" id="47716"/>
    <lineage>
        <taxon>Bacteria</taxon>
        <taxon>Bacillati</taxon>
        <taxon>Actinomycetota</taxon>
        <taxon>Actinomycetes</taxon>
        <taxon>Kitasatosporales</taxon>
        <taxon>Streptomycetaceae</taxon>
        <taxon>Streptomyces</taxon>
    </lineage>
</organism>
<dbReference type="RefSeq" id="WP_224287798.1">
    <property type="nucleotide sequence ID" value="NZ_JAHSST010000007.1"/>
</dbReference>
<accession>A0ABS7W8R8</accession>
<comment type="caution">
    <text evidence="2">The sequence shown here is derived from an EMBL/GenBank/DDBJ whole genome shotgun (WGS) entry which is preliminary data.</text>
</comment>
<dbReference type="Proteomes" id="UP000758701">
    <property type="component" value="Unassembled WGS sequence"/>
</dbReference>
<protein>
    <submittedName>
        <fullName evidence="2">Uncharacterized protein</fullName>
    </submittedName>
</protein>
<evidence type="ECO:0000256" key="1">
    <source>
        <dbReference type="SAM" id="MobiDB-lite"/>
    </source>
</evidence>
<keyword evidence="3" id="KW-1185">Reference proteome</keyword>
<evidence type="ECO:0000313" key="3">
    <source>
        <dbReference type="Proteomes" id="UP000758701"/>
    </source>
</evidence>
<dbReference type="EMBL" id="JAHSTP010000007">
    <property type="protein sequence ID" value="MBZ6153570.1"/>
    <property type="molecule type" value="Genomic_DNA"/>
</dbReference>
<reference evidence="2 3" key="1">
    <citation type="submission" date="2021-06" db="EMBL/GenBank/DDBJ databases">
        <title>Ecological speciation of a Streptomyces species isolated from different habitats and geographic origins.</title>
        <authorList>
            <person name="Wang J."/>
        </authorList>
    </citation>
    <scope>NUCLEOTIDE SEQUENCE [LARGE SCALE GENOMIC DNA]</scope>
    <source>
        <strain evidence="2 3">FXJ8.012</strain>
    </source>
</reference>
<proteinExistence type="predicted"/>
<sequence>MDGPDVMTARGVPFAWWYLDGDGVEQTGVPEDATHFAAVPARPDRTLPDRERDQDRAVPGGAGATPV</sequence>
<feature type="region of interest" description="Disordered" evidence="1">
    <location>
        <begin position="41"/>
        <end position="67"/>
    </location>
</feature>
<evidence type="ECO:0000313" key="2">
    <source>
        <dbReference type="EMBL" id="MBZ6153570.1"/>
    </source>
</evidence>
<name>A0ABS7W8R8_STROV</name>
<gene>
    <name evidence="2" type="ORF">KVH32_20755</name>
</gene>
<feature type="compositionally biased region" description="Basic and acidic residues" evidence="1">
    <location>
        <begin position="42"/>
        <end position="56"/>
    </location>
</feature>